<evidence type="ECO:0000313" key="1">
    <source>
        <dbReference type="EMBL" id="GFY28810.1"/>
    </source>
</evidence>
<dbReference type="Proteomes" id="UP000887159">
    <property type="component" value="Unassembled WGS sequence"/>
</dbReference>
<name>A0A8X6W662_TRICX</name>
<protein>
    <submittedName>
        <fullName evidence="1">Uncharacterized protein</fullName>
    </submittedName>
</protein>
<reference evidence="1" key="1">
    <citation type="submission" date="2020-08" db="EMBL/GenBank/DDBJ databases">
        <title>Multicomponent nature underlies the extraordinary mechanical properties of spider dragline silk.</title>
        <authorList>
            <person name="Kono N."/>
            <person name="Nakamura H."/>
            <person name="Mori M."/>
            <person name="Yoshida Y."/>
            <person name="Ohtoshi R."/>
            <person name="Malay A.D."/>
            <person name="Moran D.A.P."/>
            <person name="Tomita M."/>
            <person name="Numata K."/>
            <person name="Arakawa K."/>
        </authorList>
    </citation>
    <scope>NUCLEOTIDE SEQUENCE</scope>
</reference>
<dbReference type="AlphaFoldDB" id="A0A8X6W662"/>
<gene>
    <name evidence="1" type="ORF">TNCV_4719451</name>
</gene>
<dbReference type="EMBL" id="BMAU01021387">
    <property type="protein sequence ID" value="GFY28810.1"/>
    <property type="molecule type" value="Genomic_DNA"/>
</dbReference>
<organism evidence="1 2">
    <name type="scientific">Trichonephila clavipes</name>
    <name type="common">Golden silk orbweaver</name>
    <name type="synonym">Nephila clavipes</name>
    <dbReference type="NCBI Taxonomy" id="2585209"/>
    <lineage>
        <taxon>Eukaryota</taxon>
        <taxon>Metazoa</taxon>
        <taxon>Ecdysozoa</taxon>
        <taxon>Arthropoda</taxon>
        <taxon>Chelicerata</taxon>
        <taxon>Arachnida</taxon>
        <taxon>Araneae</taxon>
        <taxon>Araneomorphae</taxon>
        <taxon>Entelegynae</taxon>
        <taxon>Araneoidea</taxon>
        <taxon>Nephilidae</taxon>
        <taxon>Trichonephila</taxon>
    </lineage>
</organism>
<proteinExistence type="predicted"/>
<evidence type="ECO:0000313" key="2">
    <source>
        <dbReference type="Proteomes" id="UP000887159"/>
    </source>
</evidence>
<accession>A0A8X6W662</accession>
<keyword evidence="2" id="KW-1185">Reference proteome</keyword>
<sequence length="140" mass="15477">MGIWRVLGDTCNDFGDHVDEFGTLWILLETCRANFTLYDASRIFLQVSSRPINRDARRNEEVSEISGLGGFCLSEGSLAVGKDATYYNGKVLAVCETTMHLLSAGLTPAKVVFFIDSQSATLDLSSNTPTDCLYTFQFRT</sequence>
<comment type="caution">
    <text evidence="1">The sequence shown here is derived from an EMBL/GenBank/DDBJ whole genome shotgun (WGS) entry which is preliminary data.</text>
</comment>